<dbReference type="PROSITE" id="PS50088">
    <property type="entry name" value="ANK_REPEAT"/>
    <property type="match status" value="2"/>
</dbReference>
<dbReference type="InterPro" id="IPR057962">
    <property type="entry name" value="SPT23_MGA2_DBD"/>
</dbReference>
<feature type="compositionally biased region" description="Polar residues" evidence="5">
    <location>
        <begin position="603"/>
        <end position="613"/>
    </location>
</feature>
<evidence type="ECO:0000259" key="7">
    <source>
        <dbReference type="SMART" id="SM00429"/>
    </source>
</evidence>
<dbReference type="Gene3D" id="2.60.40.10">
    <property type="entry name" value="Immunoglobulins"/>
    <property type="match status" value="1"/>
</dbReference>
<reference evidence="8 9" key="1">
    <citation type="submission" date="2020-11" db="EMBL/GenBank/DDBJ databases">
        <title>Kefir isolates.</title>
        <authorList>
            <person name="Marcisauskas S."/>
            <person name="Kim Y."/>
            <person name="Blasche S."/>
        </authorList>
    </citation>
    <scope>NUCLEOTIDE SEQUENCE [LARGE SCALE GENOMIC DNA]</scope>
    <source>
        <strain evidence="8 9">OG2</strain>
    </source>
</reference>
<feature type="transmembrane region" description="Helical" evidence="6">
    <location>
        <begin position="956"/>
        <end position="978"/>
    </location>
</feature>
<sequence length="1034" mass="116583">MNIDTNHGGEMMYLKLEDPSMFEDDSMKQPQDHHANTDIYEDSAILNNLLNDEHFTTPIDETTVPDNANNISDTTCDYSDIAFGRTLPIDPDSIQENNIIDSMTLTDYVNLNSNELPYELIINDLPHITRVENQLKLTLKFNNLPKDTKKFVYLPTNTISRQKFYLNSPLQSLSQSIIDQTLSINTFLLVNDEFLLTSPKIVDVCMKCVQREQRRASRRKSGLSDNLLWCDNPRRSAILFNDKQLLKIENNEINLTTRIVCYCRHHKANEGFKILIVITDPTDNNKILAKNFTSSIIITDRKPSSITNKTDLDLLTDSVPTLSNFTNSRNSSNNITTTTTTMTNLPKKYIPSPNSLSETGGSESFTSEYVSATYQDYSSSATTADFLPRQDSMNFNNIPFSTSGTTNTAAATVVTNPRKRSHLNITSSIPSNPSFINDFNQQFDSTHYFTGQQQQPDPNQPILQRVIPAKGPTSGGIEVTLLGSNFKDGLKVKFGNNLALSTQCWNDSTMVTYLPPTQSPGQVIVTIQDPDNELIDDQDRSINSDPSLLPFHNNNSTLQNSIFTYTDETDRQLIELALQIVGLKMNGKLDDARNIAKKIVGTGDNTNDDPSPGNSTNNNITNQYNYNNELNDENLIIQVIKSMNRTTTHLSMCDTLGRTLLHLATVNGYYNLSLLLIKSGVHLDVEDSFGFTPLHFAAIGGDYKVINLLLSCKAHINLKDNKHQTPRQMFINNNFISKTKDSYFKIISLFDKYEDKISNIDKLSRISSHSSMDSSIFNEDMNENAQMIGINHIQNQPIRKNSDDDDDAISYVSDCDLEDNISFSENESDDIAISQRATAASIDTTSQVPRLETTIDETSEEANNATKRQSLWGRMLTHLNDDLPSYDDLFPRLNSKTTDDLKINEPTNVMTIQDNDSSQDTHIGSSTSEDDEEDLIQVKLNKFFIKQKKTFQNDNMLLFFWIPLTLLLLTFVLFNSFYQGNDSSIINKSTDIIRGYIMVGLGKIWLGNQRMKNYVTENLNNFPTTKKLNDLIVG</sequence>
<dbReference type="PANTHER" id="PTHR46680">
    <property type="entry name" value="NF-KAPPA-B INHIBITOR ALPHA"/>
    <property type="match status" value="1"/>
</dbReference>
<name>A0A9P6WHU1_MAUEX</name>
<dbReference type="PROSITE" id="PS50297">
    <property type="entry name" value="ANK_REP_REGION"/>
    <property type="match status" value="2"/>
</dbReference>
<feature type="compositionally biased region" description="Low complexity" evidence="5">
    <location>
        <begin position="614"/>
        <end position="624"/>
    </location>
</feature>
<dbReference type="GO" id="GO:0030466">
    <property type="term" value="P:silent mating-type cassette heterochromatin formation"/>
    <property type="evidence" value="ECO:0007669"/>
    <property type="project" value="UniProtKB-ARBA"/>
</dbReference>
<organism evidence="8 9">
    <name type="scientific">Maudiozyma exigua</name>
    <name type="common">Yeast</name>
    <name type="synonym">Kazachstania exigua</name>
    <dbReference type="NCBI Taxonomy" id="34358"/>
    <lineage>
        <taxon>Eukaryota</taxon>
        <taxon>Fungi</taxon>
        <taxon>Dikarya</taxon>
        <taxon>Ascomycota</taxon>
        <taxon>Saccharomycotina</taxon>
        <taxon>Saccharomycetes</taxon>
        <taxon>Saccharomycetales</taxon>
        <taxon>Saccharomycetaceae</taxon>
        <taxon>Maudiozyma</taxon>
    </lineage>
</organism>
<dbReference type="GO" id="GO:0005634">
    <property type="term" value="C:nucleus"/>
    <property type="evidence" value="ECO:0007669"/>
    <property type="project" value="UniProtKB-ARBA"/>
</dbReference>
<dbReference type="SUPFAM" id="SSF48403">
    <property type="entry name" value="Ankyrin repeat"/>
    <property type="match status" value="1"/>
</dbReference>
<evidence type="ECO:0000256" key="5">
    <source>
        <dbReference type="SAM" id="MobiDB-lite"/>
    </source>
</evidence>
<keyword evidence="9" id="KW-1185">Reference proteome</keyword>
<dbReference type="Proteomes" id="UP000750334">
    <property type="component" value="Unassembled WGS sequence"/>
</dbReference>
<gene>
    <name evidence="8" type="ORF">C6P45_000081</name>
</gene>
<evidence type="ECO:0000256" key="3">
    <source>
        <dbReference type="ARBA" id="ARBA00023043"/>
    </source>
</evidence>
<dbReference type="Pfam" id="PF25603">
    <property type="entry name" value="SPT23_MGA2_DBD"/>
    <property type="match status" value="1"/>
</dbReference>
<dbReference type="Pfam" id="PF01833">
    <property type="entry name" value="TIG"/>
    <property type="match status" value="1"/>
</dbReference>
<feature type="domain" description="IPT/TIG" evidence="7">
    <location>
        <begin position="460"/>
        <end position="566"/>
    </location>
</feature>
<proteinExistence type="predicted"/>
<comment type="caution">
    <text evidence="8">The sequence shown here is derived from an EMBL/GenBank/DDBJ whole genome shotgun (WGS) entry which is preliminary data.</text>
</comment>
<dbReference type="InterPro" id="IPR051070">
    <property type="entry name" value="NF-kappa-B_inhibitor"/>
</dbReference>
<feature type="region of interest" description="Disordered" evidence="5">
    <location>
        <begin position="601"/>
        <end position="624"/>
    </location>
</feature>
<dbReference type="GO" id="GO:0005829">
    <property type="term" value="C:cytosol"/>
    <property type="evidence" value="ECO:0007669"/>
    <property type="project" value="TreeGrafter"/>
</dbReference>
<dbReference type="PANTHER" id="PTHR46680:SF3">
    <property type="entry name" value="NF-KAPPA-B INHIBITOR CACTUS"/>
    <property type="match status" value="1"/>
</dbReference>
<dbReference type="Gene3D" id="1.25.40.20">
    <property type="entry name" value="Ankyrin repeat-containing domain"/>
    <property type="match status" value="1"/>
</dbReference>
<keyword evidence="6" id="KW-0812">Transmembrane</keyword>
<dbReference type="SMART" id="SM00429">
    <property type="entry name" value="IPT"/>
    <property type="match status" value="1"/>
</dbReference>
<protein>
    <recommendedName>
        <fullName evidence="7">IPT/TIG domain-containing protein</fullName>
    </recommendedName>
</protein>
<dbReference type="InterPro" id="IPR036770">
    <property type="entry name" value="Ankyrin_rpt-contain_sf"/>
</dbReference>
<dbReference type="GO" id="GO:0005789">
    <property type="term" value="C:endoplasmic reticulum membrane"/>
    <property type="evidence" value="ECO:0007669"/>
    <property type="project" value="UniProtKB-ARBA"/>
</dbReference>
<keyword evidence="3 4" id="KW-0040">ANK repeat</keyword>
<feature type="repeat" description="ANK" evidence="4">
    <location>
        <begin position="689"/>
        <end position="721"/>
    </location>
</feature>
<evidence type="ECO:0000256" key="4">
    <source>
        <dbReference type="PROSITE-ProRule" id="PRU00023"/>
    </source>
</evidence>
<evidence type="ECO:0000256" key="1">
    <source>
        <dbReference type="ARBA" id="ARBA00022553"/>
    </source>
</evidence>
<evidence type="ECO:0000313" key="8">
    <source>
        <dbReference type="EMBL" id="KAG0672650.1"/>
    </source>
</evidence>
<dbReference type="GO" id="GO:2001280">
    <property type="term" value="P:positive regulation of unsaturated fatty acid biosynthetic process"/>
    <property type="evidence" value="ECO:0007669"/>
    <property type="project" value="UniProtKB-ARBA"/>
</dbReference>
<dbReference type="GO" id="GO:0045944">
    <property type="term" value="P:positive regulation of transcription by RNA polymerase II"/>
    <property type="evidence" value="ECO:0007669"/>
    <property type="project" value="UniProtKB-ARBA"/>
</dbReference>
<evidence type="ECO:0000313" key="9">
    <source>
        <dbReference type="Proteomes" id="UP000750334"/>
    </source>
</evidence>
<dbReference type="InterPro" id="IPR002909">
    <property type="entry name" value="IPT_dom"/>
</dbReference>
<keyword evidence="6" id="KW-1133">Transmembrane helix</keyword>
<evidence type="ECO:0000256" key="6">
    <source>
        <dbReference type="SAM" id="Phobius"/>
    </source>
</evidence>
<dbReference type="Pfam" id="PF12796">
    <property type="entry name" value="Ank_2"/>
    <property type="match status" value="1"/>
</dbReference>
<dbReference type="SUPFAM" id="SSF81296">
    <property type="entry name" value="E set domains"/>
    <property type="match status" value="1"/>
</dbReference>
<dbReference type="EMBL" id="PUHR01000001">
    <property type="protein sequence ID" value="KAG0672650.1"/>
    <property type="molecule type" value="Genomic_DNA"/>
</dbReference>
<accession>A0A9P6WHU1</accession>
<dbReference type="CDD" id="cd00102">
    <property type="entry name" value="IPT"/>
    <property type="match status" value="1"/>
</dbReference>
<keyword evidence="2" id="KW-0677">Repeat</keyword>
<dbReference type="GO" id="GO:0051059">
    <property type="term" value="F:NF-kappaB binding"/>
    <property type="evidence" value="ECO:0007669"/>
    <property type="project" value="TreeGrafter"/>
</dbReference>
<evidence type="ECO:0000256" key="2">
    <source>
        <dbReference type="ARBA" id="ARBA00022737"/>
    </source>
</evidence>
<dbReference type="InterPro" id="IPR002110">
    <property type="entry name" value="Ankyrin_rpt"/>
</dbReference>
<dbReference type="GO" id="GO:0071356">
    <property type="term" value="P:cellular response to tumor necrosis factor"/>
    <property type="evidence" value="ECO:0007669"/>
    <property type="project" value="TreeGrafter"/>
</dbReference>
<dbReference type="SMART" id="SM00248">
    <property type="entry name" value="ANK"/>
    <property type="match status" value="2"/>
</dbReference>
<dbReference type="AlphaFoldDB" id="A0A9P6WHU1"/>
<dbReference type="InterPro" id="IPR013783">
    <property type="entry name" value="Ig-like_fold"/>
</dbReference>
<dbReference type="InterPro" id="IPR014756">
    <property type="entry name" value="Ig_E-set"/>
</dbReference>
<keyword evidence="1" id="KW-0597">Phosphoprotein</keyword>
<dbReference type="OrthoDB" id="71307at2759"/>
<keyword evidence="6" id="KW-0472">Membrane</keyword>
<dbReference type="GO" id="GO:0033554">
    <property type="term" value="P:cellular response to stress"/>
    <property type="evidence" value="ECO:0007669"/>
    <property type="project" value="UniProtKB-ARBA"/>
</dbReference>
<feature type="repeat" description="ANK" evidence="4">
    <location>
        <begin position="656"/>
        <end position="688"/>
    </location>
</feature>
<dbReference type="FunFam" id="2.60.40.10:FF:001880">
    <property type="entry name" value="Mga2p"/>
    <property type="match status" value="1"/>
</dbReference>